<dbReference type="PANTHER" id="PTHR46401">
    <property type="entry name" value="GLYCOSYLTRANSFERASE WBBK-RELATED"/>
    <property type="match status" value="1"/>
</dbReference>
<proteinExistence type="predicted"/>
<keyword evidence="1" id="KW-0808">Transferase</keyword>
<feature type="domain" description="Glycosyltransferase subfamily 4-like N-terminal" evidence="3">
    <location>
        <begin position="17"/>
        <end position="181"/>
    </location>
</feature>
<dbReference type="Gene3D" id="3.40.50.2000">
    <property type="entry name" value="Glycogen Phosphorylase B"/>
    <property type="match status" value="2"/>
</dbReference>
<feature type="domain" description="Glycosyl transferase family 1" evidence="2">
    <location>
        <begin position="189"/>
        <end position="352"/>
    </location>
</feature>
<sequence length="376" mass="42788">MVIGIDIRVLENRVKSGIEEYTENLLSHMLPLDKSIKYKLFSSGKKDLLYSYDWLLKPNIEVHKFKIPNKLLRTSSFLFDRPQVDKILGGVDVFFSPHFLLAALSPDCKRVTTFHDLSYVHFPEFFSWQRSLWHTIEMKPRWQSKFSDRIIAVSDSTKHDLVSIYGVDPTKVSVIYSGVSPSIKRPTDKELESFRLANKLPSKFILFLGKLEPRKNIVGIIKAFEALKKKYKDLSLVIVGSRGWLDEGIATEALRSTYNESVIFKDYIPDKDRSFFYGLASAFVYPSFFEGFGFPPLEAMVCGTPVVVSHSSSLPEVVRKGGILINPHNISDLCLSISNILDDERFKDKISALGQKLAADFTWDKTATATLDRLIK</sequence>
<dbReference type="SUPFAM" id="SSF53756">
    <property type="entry name" value="UDP-Glycosyltransferase/glycogen phosphorylase"/>
    <property type="match status" value="1"/>
</dbReference>
<evidence type="ECO:0000259" key="3">
    <source>
        <dbReference type="Pfam" id="PF13439"/>
    </source>
</evidence>
<dbReference type="Pfam" id="PF00534">
    <property type="entry name" value="Glycos_transf_1"/>
    <property type="match status" value="1"/>
</dbReference>
<dbReference type="FunFam" id="3.40.50.2000:FF:000119">
    <property type="entry name" value="Glycosyl transferase group 1"/>
    <property type="match status" value="1"/>
</dbReference>
<dbReference type="GO" id="GO:0016757">
    <property type="term" value="F:glycosyltransferase activity"/>
    <property type="evidence" value="ECO:0007669"/>
    <property type="project" value="InterPro"/>
</dbReference>
<organism evidence="4 5">
    <name type="scientific">Candidatus Yanofskybacteria bacterium RIFCSPHIGHO2_01_FULL_41_53</name>
    <dbReference type="NCBI Taxonomy" id="1802663"/>
    <lineage>
        <taxon>Bacteria</taxon>
        <taxon>Candidatus Yanofskyibacteriota</taxon>
    </lineage>
</organism>
<dbReference type="PANTHER" id="PTHR46401:SF2">
    <property type="entry name" value="GLYCOSYLTRANSFERASE WBBK-RELATED"/>
    <property type="match status" value="1"/>
</dbReference>
<comment type="caution">
    <text evidence="4">The sequence shown here is derived from an EMBL/GenBank/DDBJ whole genome shotgun (WGS) entry which is preliminary data.</text>
</comment>
<accession>A0A1F8EJ68</accession>
<dbReference type="InterPro" id="IPR028098">
    <property type="entry name" value="Glyco_trans_4-like_N"/>
</dbReference>
<evidence type="ECO:0000313" key="5">
    <source>
        <dbReference type="Proteomes" id="UP000177117"/>
    </source>
</evidence>
<dbReference type="EMBL" id="MGJD01000022">
    <property type="protein sequence ID" value="OGN00380.1"/>
    <property type="molecule type" value="Genomic_DNA"/>
</dbReference>
<evidence type="ECO:0000256" key="1">
    <source>
        <dbReference type="ARBA" id="ARBA00022679"/>
    </source>
</evidence>
<dbReference type="AlphaFoldDB" id="A0A1F8EJ68"/>
<dbReference type="GO" id="GO:0009103">
    <property type="term" value="P:lipopolysaccharide biosynthetic process"/>
    <property type="evidence" value="ECO:0007669"/>
    <property type="project" value="TreeGrafter"/>
</dbReference>
<evidence type="ECO:0000313" key="4">
    <source>
        <dbReference type="EMBL" id="OGN00380.1"/>
    </source>
</evidence>
<dbReference type="Proteomes" id="UP000177117">
    <property type="component" value="Unassembled WGS sequence"/>
</dbReference>
<evidence type="ECO:0008006" key="6">
    <source>
        <dbReference type="Google" id="ProtNLM"/>
    </source>
</evidence>
<dbReference type="Pfam" id="PF13439">
    <property type="entry name" value="Glyco_transf_4"/>
    <property type="match status" value="1"/>
</dbReference>
<name>A0A1F8EJ68_9BACT</name>
<dbReference type="CDD" id="cd03809">
    <property type="entry name" value="GT4_MtfB-like"/>
    <property type="match status" value="1"/>
</dbReference>
<gene>
    <name evidence="4" type="ORF">A2650_00830</name>
</gene>
<evidence type="ECO:0000259" key="2">
    <source>
        <dbReference type="Pfam" id="PF00534"/>
    </source>
</evidence>
<dbReference type="InterPro" id="IPR001296">
    <property type="entry name" value="Glyco_trans_1"/>
</dbReference>
<reference evidence="4 5" key="1">
    <citation type="journal article" date="2016" name="Nat. Commun.">
        <title>Thousands of microbial genomes shed light on interconnected biogeochemical processes in an aquifer system.</title>
        <authorList>
            <person name="Anantharaman K."/>
            <person name="Brown C.T."/>
            <person name="Hug L.A."/>
            <person name="Sharon I."/>
            <person name="Castelle C.J."/>
            <person name="Probst A.J."/>
            <person name="Thomas B.C."/>
            <person name="Singh A."/>
            <person name="Wilkins M.J."/>
            <person name="Karaoz U."/>
            <person name="Brodie E.L."/>
            <person name="Williams K.H."/>
            <person name="Hubbard S.S."/>
            <person name="Banfield J.F."/>
        </authorList>
    </citation>
    <scope>NUCLEOTIDE SEQUENCE [LARGE SCALE GENOMIC DNA]</scope>
</reference>
<protein>
    <recommendedName>
        <fullName evidence="6">Glycosyl transferase family 1 domain-containing protein</fullName>
    </recommendedName>
</protein>